<keyword evidence="4 6" id="KW-1133">Transmembrane helix</keyword>
<feature type="transmembrane region" description="Helical" evidence="6">
    <location>
        <begin position="111"/>
        <end position="128"/>
    </location>
</feature>
<evidence type="ECO:0000259" key="7">
    <source>
        <dbReference type="Pfam" id="PF01578"/>
    </source>
</evidence>
<keyword evidence="5 6" id="KW-0472">Membrane</keyword>
<comment type="subcellular location">
    <subcellularLocation>
        <location evidence="1">Membrane</location>
        <topology evidence="1">Multi-pass membrane protein</topology>
    </subcellularLocation>
</comment>
<dbReference type="PANTHER" id="PTHR30071">
    <property type="entry name" value="HEME EXPORTER PROTEIN C"/>
    <property type="match status" value="1"/>
</dbReference>
<dbReference type="AlphaFoldDB" id="A0A1M5DEU6"/>
<feature type="transmembrane region" description="Helical" evidence="6">
    <location>
        <begin position="45"/>
        <end position="65"/>
    </location>
</feature>
<evidence type="ECO:0000256" key="4">
    <source>
        <dbReference type="ARBA" id="ARBA00022989"/>
    </source>
</evidence>
<evidence type="ECO:0000256" key="2">
    <source>
        <dbReference type="ARBA" id="ARBA00022692"/>
    </source>
</evidence>
<evidence type="ECO:0000256" key="1">
    <source>
        <dbReference type="ARBA" id="ARBA00004141"/>
    </source>
</evidence>
<evidence type="ECO:0000256" key="6">
    <source>
        <dbReference type="SAM" id="Phobius"/>
    </source>
</evidence>
<dbReference type="GO" id="GO:0005886">
    <property type="term" value="C:plasma membrane"/>
    <property type="evidence" value="ECO:0007669"/>
    <property type="project" value="TreeGrafter"/>
</dbReference>
<dbReference type="GO" id="GO:0020037">
    <property type="term" value="F:heme binding"/>
    <property type="evidence" value="ECO:0007669"/>
    <property type="project" value="InterPro"/>
</dbReference>
<feature type="transmembrane region" description="Helical" evidence="6">
    <location>
        <begin position="187"/>
        <end position="207"/>
    </location>
</feature>
<feature type="domain" description="Cytochrome c assembly protein" evidence="7">
    <location>
        <begin position="32"/>
        <end position="159"/>
    </location>
</feature>
<feature type="transmembrane region" description="Helical" evidence="6">
    <location>
        <begin position="140"/>
        <end position="160"/>
    </location>
</feature>
<accession>A0A1M5DEU6</accession>
<dbReference type="STRING" id="1194090.SAMN05443144_11193"/>
<keyword evidence="9" id="KW-1185">Reference proteome</keyword>
<dbReference type="EMBL" id="FQUS01000011">
    <property type="protein sequence ID" value="SHF65470.1"/>
    <property type="molecule type" value="Genomic_DNA"/>
</dbReference>
<dbReference type="InterPro" id="IPR045062">
    <property type="entry name" value="Cyt_c_biogenesis_CcsA/CcmC"/>
</dbReference>
<evidence type="ECO:0000313" key="8">
    <source>
        <dbReference type="EMBL" id="SHF65470.1"/>
    </source>
</evidence>
<keyword evidence="3" id="KW-0201">Cytochrome c-type biogenesis</keyword>
<dbReference type="Proteomes" id="UP000184041">
    <property type="component" value="Unassembled WGS sequence"/>
</dbReference>
<sequence>MRLKSWKYVTALWMTGVLIGGFLIPIPEIPILLESSRNLFLHVPMWFTMAVCFAAGFVYSIMYLNNPDPAIDRKAESFTQIGLLFGICGLITGSLWARFTWGSWWTFAEPRMNLSALGMMIYVAYFVLRTAFDNPEKRAKIAAVFNVFAATTIPFLLYIIPRQLPSLHPGAEGNPAFSEITAPELRYIFYPAVVGFIALAFWLYDILYRYKKVKHQIEQQQL</sequence>
<evidence type="ECO:0000256" key="3">
    <source>
        <dbReference type="ARBA" id="ARBA00022748"/>
    </source>
</evidence>
<dbReference type="InterPro" id="IPR002541">
    <property type="entry name" value="Cyt_c_assembly"/>
</dbReference>
<dbReference type="Pfam" id="PF01578">
    <property type="entry name" value="Cytochrom_C_asm"/>
    <property type="match status" value="1"/>
</dbReference>
<feature type="transmembrane region" description="Helical" evidence="6">
    <location>
        <begin position="77"/>
        <end position="99"/>
    </location>
</feature>
<proteinExistence type="predicted"/>
<dbReference type="RefSeq" id="WP_073064135.1">
    <property type="nucleotide sequence ID" value="NZ_FQUS01000011.1"/>
</dbReference>
<dbReference type="PANTHER" id="PTHR30071:SF1">
    <property type="entry name" value="CYTOCHROME B_B6 PROTEIN-RELATED"/>
    <property type="match status" value="1"/>
</dbReference>
<feature type="transmembrane region" description="Helical" evidence="6">
    <location>
        <begin position="12"/>
        <end position="33"/>
    </location>
</feature>
<organism evidence="8 9">
    <name type="scientific">Fodinibius roseus</name>
    <dbReference type="NCBI Taxonomy" id="1194090"/>
    <lineage>
        <taxon>Bacteria</taxon>
        <taxon>Pseudomonadati</taxon>
        <taxon>Balneolota</taxon>
        <taxon>Balneolia</taxon>
        <taxon>Balneolales</taxon>
        <taxon>Balneolaceae</taxon>
        <taxon>Fodinibius</taxon>
    </lineage>
</organism>
<dbReference type="InterPro" id="IPR036259">
    <property type="entry name" value="MFS_trans_sf"/>
</dbReference>
<evidence type="ECO:0000313" key="9">
    <source>
        <dbReference type="Proteomes" id="UP000184041"/>
    </source>
</evidence>
<reference evidence="8 9" key="1">
    <citation type="submission" date="2016-11" db="EMBL/GenBank/DDBJ databases">
        <authorList>
            <person name="Jaros S."/>
            <person name="Januszkiewicz K."/>
            <person name="Wedrychowicz H."/>
        </authorList>
    </citation>
    <scope>NUCLEOTIDE SEQUENCE [LARGE SCALE GENOMIC DNA]</scope>
    <source>
        <strain evidence="8 9">DSM 21986</strain>
    </source>
</reference>
<keyword evidence="2 6" id="KW-0812">Transmembrane</keyword>
<evidence type="ECO:0000256" key="5">
    <source>
        <dbReference type="ARBA" id="ARBA00023136"/>
    </source>
</evidence>
<protein>
    <submittedName>
        <fullName evidence="8">Heme exporter protein C</fullName>
    </submittedName>
</protein>
<name>A0A1M5DEU6_9BACT</name>
<dbReference type="SUPFAM" id="SSF103473">
    <property type="entry name" value="MFS general substrate transporter"/>
    <property type="match status" value="1"/>
</dbReference>
<dbReference type="GO" id="GO:0017004">
    <property type="term" value="P:cytochrome complex assembly"/>
    <property type="evidence" value="ECO:0007669"/>
    <property type="project" value="UniProtKB-KW"/>
</dbReference>
<gene>
    <name evidence="8" type="ORF">SAMN05443144_11193</name>
</gene>